<dbReference type="EMBL" id="VIWZ01000001">
    <property type="protein sequence ID" value="TWG19714.1"/>
    <property type="molecule type" value="Genomic_DNA"/>
</dbReference>
<evidence type="ECO:0008006" key="3">
    <source>
        <dbReference type="Google" id="ProtNLM"/>
    </source>
</evidence>
<organism evidence="1 2">
    <name type="scientific">Micromonospora taraxaci</name>
    <dbReference type="NCBI Taxonomy" id="1316803"/>
    <lineage>
        <taxon>Bacteria</taxon>
        <taxon>Bacillati</taxon>
        <taxon>Actinomycetota</taxon>
        <taxon>Actinomycetes</taxon>
        <taxon>Micromonosporales</taxon>
        <taxon>Micromonosporaceae</taxon>
        <taxon>Micromonospora</taxon>
    </lineage>
</organism>
<evidence type="ECO:0000313" key="1">
    <source>
        <dbReference type="EMBL" id="TWG19714.1"/>
    </source>
</evidence>
<protein>
    <recommendedName>
        <fullName evidence="3">SUKH superfamily protein</fullName>
    </recommendedName>
</protein>
<proteinExistence type="predicted"/>
<dbReference type="InterPro" id="IPR037883">
    <property type="entry name" value="Knr4/Smi1-like_sf"/>
</dbReference>
<gene>
    <name evidence="1" type="ORF">FHU34_115100</name>
</gene>
<reference evidence="1 2" key="1">
    <citation type="submission" date="2019-06" db="EMBL/GenBank/DDBJ databases">
        <title>Sequencing the genomes of 1000 actinobacteria strains.</title>
        <authorList>
            <person name="Klenk H.-P."/>
        </authorList>
    </citation>
    <scope>NUCLEOTIDE SEQUENCE [LARGE SCALE GENOMIC DNA]</scope>
    <source>
        <strain evidence="1 2">DSM 45885</strain>
    </source>
</reference>
<dbReference type="SUPFAM" id="SSF160631">
    <property type="entry name" value="SMI1/KNR4-like"/>
    <property type="match status" value="1"/>
</dbReference>
<evidence type="ECO:0000313" key="2">
    <source>
        <dbReference type="Proteomes" id="UP000317685"/>
    </source>
</evidence>
<dbReference type="Proteomes" id="UP000317685">
    <property type="component" value="Unassembled WGS sequence"/>
</dbReference>
<accession>A0A561W799</accession>
<dbReference type="AlphaFoldDB" id="A0A561W799"/>
<sequence length="206" mass="23466">MSGSVVTLPSVNDQLTWIDRIIDVTGWHQEIEDGAGWEQVEAEIGVAFPSDFKDLCRRFVPGSFYAYLQLLRSTREREPGDLLRMWAYCRSESFAAVYAPYGIYGSDKGSGLIQWGADQVEGRYYWLADRTVEPERWPVAAQKGGGDPWHLFDMSTTEFIYRMIADPEFEPFTVADRSRRAFYLPHGQTISSAAEWDALTNPSRDS</sequence>
<name>A0A561W799_9ACTN</name>
<comment type="caution">
    <text evidence="1">The sequence shown here is derived from an EMBL/GenBank/DDBJ whole genome shotgun (WGS) entry which is preliminary data.</text>
</comment>
<keyword evidence="2" id="KW-1185">Reference proteome</keyword>